<dbReference type="AlphaFoldDB" id="A0A821XAM0"/>
<dbReference type="EMBL" id="CAJOBP010088652">
    <property type="protein sequence ID" value="CAF4939605.1"/>
    <property type="molecule type" value="Genomic_DNA"/>
</dbReference>
<accession>A0A821XAM0</accession>
<gene>
    <name evidence="1" type="ORF">UJA718_LOCUS47254</name>
</gene>
<feature type="non-terminal residue" evidence="1">
    <location>
        <position position="69"/>
    </location>
</feature>
<organism evidence="1 2">
    <name type="scientific">Rotaria socialis</name>
    <dbReference type="NCBI Taxonomy" id="392032"/>
    <lineage>
        <taxon>Eukaryota</taxon>
        <taxon>Metazoa</taxon>
        <taxon>Spiralia</taxon>
        <taxon>Gnathifera</taxon>
        <taxon>Rotifera</taxon>
        <taxon>Eurotatoria</taxon>
        <taxon>Bdelloidea</taxon>
        <taxon>Philodinida</taxon>
        <taxon>Philodinidae</taxon>
        <taxon>Rotaria</taxon>
    </lineage>
</organism>
<evidence type="ECO:0000313" key="1">
    <source>
        <dbReference type="EMBL" id="CAF4939605.1"/>
    </source>
</evidence>
<protein>
    <submittedName>
        <fullName evidence="1">Uncharacterized protein</fullName>
    </submittedName>
</protein>
<name>A0A821XAM0_9BILA</name>
<reference evidence="1" key="1">
    <citation type="submission" date="2021-02" db="EMBL/GenBank/DDBJ databases">
        <authorList>
            <person name="Nowell W R."/>
        </authorList>
    </citation>
    <scope>NUCLEOTIDE SEQUENCE</scope>
</reference>
<proteinExistence type="predicted"/>
<comment type="caution">
    <text evidence="1">The sequence shown here is derived from an EMBL/GenBank/DDBJ whole genome shotgun (WGS) entry which is preliminary data.</text>
</comment>
<sequence>MISCLPLIDTEKLRFLNYQFELYSENTSLINDVRKRIRQESLTQNEKIKLKNLINSMQNDDVLHYLGSL</sequence>
<evidence type="ECO:0000313" key="2">
    <source>
        <dbReference type="Proteomes" id="UP000663873"/>
    </source>
</evidence>
<keyword evidence="2" id="KW-1185">Reference proteome</keyword>
<dbReference type="Proteomes" id="UP000663873">
    <property type="component" value="Unassembled WGS sequence"/>
</dbReference>